<keyword evidence="15" id="KW-0378">Hydrolase</keyword>
<dbReference type="GO" id="GO:0098552">
    <property type="term" value="C:side of membrane"/>
    <property type="evidence" value="ECO:0007669"/>
    <property type="project" value="UniProtKB-KW"/>
</dbReference>
<keyword evidence="10" id="KW-0336">GPI-anchor</keyword>
<comment type="similarity">
    <text evidence="5">Belongs to the peptidase M1 family.</text>
</comment>
<dbReference type="FunFam" id="2.60.40.1910:FF:000008">
    <property type="entry name" value="Aminopeptidase"/>
    <property type="match status" value="1"/>
</dbReference>
<evidence type="ECO:0000256" key="21">
    <source>
        <dbReference type="ARBA" id="ARBA00023180"/>
    </source>
</evidence>
<evidence type="ECO:0000256" key="1">
    <source>
        <dbReference type="ARBA" id="ARBA00000098"/>
    </source>
</evidence>
<keyword evidence="25" id="KW-1185">Reference proteome</keyword>
<evidence type="ECO:0000256" key="14">
    <source>
        <dbReference type="ARBA" id="ARBA00022729"/>
    </source>
</evidence>
<dbReference type="SUPFAM" id="SSF55486">
    <property type="entry name" value="Metalloproteases ('zincins'), catalytic domain"/>
    <property type="match status" value="1"/>
</dbReference>
<dbReference type="Gene3D" id="2.60.40.1910">
    <property type="match status" value="1"/>
</dbReference>
<evidence type="ECO:0000313" key="25">
    <source>
        <dbReference type="Proteomes" id="UP000502823"/>
    </source>
</evidence>
<evidence type="ECO:0000256" key="19">
    <source>
        <dbReference type="ARBA" id="ARBA00023136"/>
    </source>
</evidence>
<evidence type="ECO:0000256" key="8">
    <source>
        <dbReference type="ARBA" id="ARBA00022438"/>
    </source>
</evidence>
<evidence type="ECO:0000256" key="17">
    <source>
        <dbReference type="ARBA" id="ARBA00022989"/>
    </source>
</evidence>
<keyword evidence="8" id="KW-0031">Aminopeptidase</keyword>
<dbReference type="Gene3D" id="1.25.50.20">
    <property type="match status" value="1"/>
</dbReference>
<comment type="caution">
    <text evidence="24">The sequence shown here is derived from an EMBL/GenBank/DDBJ whole genome shotgun (WGS) entry which is preliminary data.</text>
</comment>
<evidence type="ECO:0000256" key="10">
    <source>
        <dbReference type="ARBA" id="ARBA00022622"/>
    </source>
</evidence>
<organism evidence="24 25">
    <name type="scientific">Coptotermes formosanus</name>
    <name type="common">Formosan subterranean termite</name>
    <dbReference type="NCBI Taxonomy" id="36987"/>
    <lineage>
        <taxon>Eukaryota</taxon>
        <taxon>Metazoa</taxon>
        <taxon>Ecdysozoa</taxon>
        <taxon>Arthropoda</taxon>
        <taxon>Hexapoda</taxon>
        <taxon>Insecta</taxon>
        <taxon>Pterygota</taxon>
        <taxon>Neoptera</taxon>
        <taxon>Polyneoptera</taxon>
        <taxon>Dictyoptera</taxon>
        <taxon>Blattodea</taxon>
        <taxon>Blattoidea</taxon>
        <taxon>Termitoidae</taxon>
        <taxon>Rhinotermitidae</taxon>
        <taxon>Coptotermes</taxon>
    </lineage>
</organism>
<reference evidence="25" key="1">
    <citation type="submission" date="2020-01" db="EMBL/GenBank/DDBJ databases">
        <title>Draft genome sequence of the Termite Coptotermes fromosanus.</title>
        <authorList>
            <person name="Itakura S."/>
            <person name="Yosikawa Y."/>
            <person name="Umezawa K."/>
        </authorList>
    </citation>
    <scope>NUCLEOTIDE SEQUENCE [LARGE SCALE GENOMIC DNA]</scope>
</reference>
<keyword evidence="12" id="KW-0812">Transmembrane</keyword>
<dbReference type="EC" id="3.4.11.2" evidence="6"/>
<dbReference type="GO" id="GO:0008270">
    <property type="term" value="F:zinc ion binding"/>
    <property type="evidence" value="ECO:0007669"/>
    <property type="project" value="TreeGrafter"/>
</dbReference>
<feature type="domain" description="ERAP1-like C-terminal" evidence="23">
    <location>
        <begin position="141"/>
        <end position="440"/>
    </location>
</feature>
<comment type="subcellular location">
    <subcellularLocation>
        <location evidence="4">Cell membrane</location>
        <topology evidence="4">Lipid-anchor</topology>
        <topology evidence="4">GPI-anchor</topology>
    </subcellularLocation>
    <subcellularLocation>
        <location evidence="3">Cell membrane</location>
        <topology evidence="3">Single-pass type II membrane protein</topology>
    </subcellularLocation>
</comment>
<dbReference type="EMBL" id="BLKM01008175">
    <property type="protein sequence ID" value="GFG32707.1"/>
    <property type="molecule type" value="Genomic_DNA"/>
</dbReference>
<keyword evidence="17" id="KW-1133">Transmembrane helix</keyword>
<evidence type="ECO:0000259" key="23">
    <source>
        <dbReference type="Pfam" id="PF11838"/>
    </source>
</evidence>
<evidence type="ECO:0000256" key="22">
    <source>
        <dbReference type="ARBA" id="ARBA00023288"/>
    </source>
</evidence>
<keyword evidence="22" id="KW-0449">Lipoprotein</keyword>
<proteinExistence type="inferred from homology"/>
<keyword evidence="13" id="KW-0479">Metal-binding</keyword>
<dbReference type="Pfam" id="PF11838">
    <property type="entry name" value="ERAP1_C"/>
    <property type="match status" value="1"/>
</dbReference>
<evidence type="ECO:0000256" key="18">
    <source>
        <dbReference type="ARBA" id="ARBA00023049"/>
    </source>
</evidence>
<dbReference type="GO" id="GO:0043171">
    <property type="term" value="P:peptide catabolic process"/>
    <property type="evidence" value="ECO:0007669"/>
    <property type="project" value="TreeGrafter"/>
</dbReference>
<evidence type="ECO:0000256" key="4">
    <source>
        <dbReference type="ARBA" id="ARBA00004609"/>
    </source>
</evidence>
<protein>
    <recommendedName>
        <fullName evidence="7">Aminopeptidase N</fullName>
        <ecNumber evidence="6">3.4.11.2</ecNumber>
    </recommendedName>
</protein>
<feature type="non-terminal residue" evidence="24">
    <location>
        <position position="1"/>
    </location>
</feature>
<gene>
    <name evidence="24" type="ORF">Cfor_06473</name>
</gene>
<keyword evidence="16" id="KW-0862">Zinc</keyword>
<evidence type="ECO:0000256" key="2">
    <source>
        <dbReference type="ARBA" id="ARBA00001947"/>
    </source>
</evidence>
<comment type="cofactor">
    <cofactor evidence="2">
        <name>Zn(2+)</name>
        <dbReference type="ChEBI" id="CHEBI:29105"/>
    </cofactor>
</comment>
<dbReference type="PANTHER" id="PTHR11533">
    <property type="entry name" value="PROTEASE M1 ZINC METALLOPROTEASE"/>
    <property type="match status" value="1"/>
</dbReference>
<keyword evidence="14" id="KW-0732">Signal</keyword>
<keyword evidence="11" id="KW-0645">Protease</keyword>
<dbReference type="Gene3D" id="1.10.390.10">
    <property type="entry name" value="Neutral Protease Domain 2"/>
    <property type="match status" value="1"/>
</dbReference>
<dbReference type="InParanoid" id="A0A6L2PS68"/>
<dbReference type="PANTHER" id="PTHR11533:SF276">
    <property type="entry name" value="GLUTAMYL AMINOPEPTIDASE"/>
    <property type="match status" value="1"/>
</dbReference>
<dbReference type="GO" id="GO:0070006">
    <property type="term" value="F:metalloaminopeptidase activity"/>
    <property type="evidence" value="ECO:0007669"/>
    <property type="project" value="TreeGrafter"/>
</dbReference>
<evidence type="ECO:0000256" key="16">
    <source>
        <dbReference type="ARBA" id="ARBA00022833"/>
    </source>
</evidence>
<dbReference type="FunFam" id="1.25.50.20:FF:000001">
    <property type="entry name" value="Aminopeptidase"/>
    <property type="match status" value="1"/>
</dbReference>
<evidence type="ECO:0000256" key="3">
    <source>
        <dbReference type="ARBA" id="ARBA00004401"/>
    </source>
</evidence>
<dbReference type="InterPro" id="IPR027268">
    <property type="entry name" value="Peptidase_M4/M1_CTD_sf"/>
</dbReference>
<evidence type="ECO:0000256" key="12">
    <source>
        <dbReference type="ARBA" id="ARBA00022692"/>
    </source>
</evidence>
<name>A0A6L2PS68_COPFO</name>
<dbReference type="Proteomes" id="UP000502823">
    <property type="component" value="Unassembled WGS sequence"/>
</dbReference>
<dbReference type="GO" id="GO:0005615">
    <property type="term" value="C:extracellular space"/>
    <property type="evidence" value="ECO:0007669"/>
    <property type="project" value="TreeGrafter"/>
</dbReference>
<accession>A0A6L2PS68</accession>
<keyword evidence="18" id="KW-0482">Metalloprotease</keyword>
<comment type="catalytic activity">
    <reaction evidence="1">
        <text>Release of an N-terminal amino acid, Xaa-|-Yaa- from a peptide, amide or arylamide. Xaa is preferably Ala, but may be most amino acids including Pro (slow action). When a terminal hydrophobic residue is followed by a prolyl residue, the two may be released as an intact Xaa-Pro dipeptide.</text>
        <dbReference type="EC" id="3.4.11.2"/>
    </reaction>
</comment>
<dbReference type="AlphaFoldDB" id="A0A6L2PS68"/>
<evidence type="ECO:0000313" key="24">
    <source>
        <dbReference type="EMBL" id="GFG32707.1"/>
    </source>
</evidence>
<evidence type="ECO:0000256" key="7">
    <source>
        <dbReference type="ARBA" id="ARBA00015611"/>
    </source>
</evidence>
<dbReference type="InterPro" id="IPR050344">
    <property type="entry name" value="Peptidase_M1_aminopeptidases"/>
</dbReference>
<evidence type="ECO:0000256" key="5">
    <source>
        <dbReference type="ARBA" id="ARBA00010136"/>
    </source>
</evidence>
<keyword evidence="21" id="KW-0325">Glycoprotein</keyword>
<dbReference type="OrthoDB" id="510539at2759"/>
<dbReference type="GO" id="GO:0005737">
    <property type="term" value="C:cytoplasm"/>
    <property type="evidence" value="ECO:0007669"/>
    <property type="project" value="TreeGrafter"/>
</dbReference>
<keyword evidence="19" id="KW-0472">Membrane</keyword>
<evidence type="ECO:0000256" key="9">
    <source>
        <dbReference type="ARBA" id="ARBA00022475"/>
    </source>
</evidence>
<evidence type="ECO:0000256" key="15">
    <source>
        <dbReference type="ARBA" id="ARBA00022801"/>
    </source>
</evidence>
<sequence>GSIIRTAEHFLTHDVFVQGLRKHLNNKAYNSATADDLFAALQEAADDAEVDLNVTRIMESWTRQAGYPLITANRTSNGSIHITQERFLLSGESEADPKTTWWVPITYTRKNSIDFTTTKPNVWLENEPQVDIATKLADDEWFILTIQETAFYRVLYDEQNYKLLIDYLNSENHNKIHLLNKAQLLDDSLNLARAGLIKYATALDLTTYLARETDYIPWVSYFSGLTFLNSRLAGTEDYDNFKSYVLNLTDALYNTVQFTAPANDEHTRKLLRTITLTWACNFDKQKCLDSASEFFTQWKDGNNSVNSIPPDLRSVVYCSALSNGGEEQWNFLWDQYKKSDVATDQVLILAALGCTKNATLLNRYLQNSITPDSGIRTQDSQSVFSAVYSRAEGVDVAFKFLTDKIEDIKNYYTAMNAIRNIISGIASRRTTEKQREEVKAQNSLLFNIQMKS</sequence>
<evidence type="ECO:0000256" key="20">
    <source>
        <dbReference type="ARBA" id="ARBA00023157"/>
    </source>
</evidence>
<dbReference type="GO" id="GO:0042277">
    <property type="term" value="F:peptide binding"/>
    <property type="evidence" value="ECO:0007669"/>
    <property type="project" value="TreeGrafter"/>
</dbReference>
<evidence type="ECO:0000256" key="6">
    <source>
        <dbReference type="ARBA" id="ARBA00012564"/>
    </source>
</evidence>
<dbReference type="GO" id="GO:0005886">
    <property type="term" value="C:plasma membrane"/>
    <property type="evidence" value="ECO:0007669"/>
    <property type="project" value="UniProtKB-SubCell"/>
</dbReference>
<keyword evidence="9" id="KW-1003">Cell membrane</keyword>
<dbReference type="InterPro" id="IPR024571">
    <property type="entry name" value="ERAP1-like_C_dom"/>
</dbReference>
<evidence type="ECO:0000256" key="11">
    <source>
        <dbReference type="ARBA" id="ARBA00022670"/>
    </source>
</evidence>
<dbReference type="GO" id="GO:0006508">
    <property type="term" value="P:proteolysis"/>
    <property type="evidence" value="ECO:0007669"/>
    <property type="project" value="UniProtKB-KW"/>
</dbReference>
<evidence type="ECO:0000256" key="13">
    <source>
        <dbReference type="ARBA" id="ARBA00022723"/>
    </source>
</evidence>
<dbReference type="GO" id="GO:0016285">
    <property type="term" value="F:alanyl aminopeptidase activity"/>
    <property type="evidence" value="ECO:0007669"/>
    <property type="project" value="UniProtKB-EC"/>
</dbReference>
<keyword evidence="20" id="KW-1015">Disulfide bond</keyword>